<dbReference type="InterPro" id="IPR011991">
    <property type="entry name" value="ArsR-like_HTH"/>
</dbReference>
<dbReference type="InterPro" id="IPR036388">
    <property type="entry name" value="WH-like_DNA-bd_sf"/>
</dbReference>
<keyword evidence="3" id="KW-1185">Reference proteome</keyword>
<reference evidence="3" key="1">
    <citation type="submission" date="2017-02" db="EMBL/GenBank/DDBJ databases">
        <authorList>
            <person name="Dridi B."/>
        </authorList>
    </citation>
    <scope>NUCLEOTIDE SEQUENCE [LARGE SCALE GENOMIC DNA]</scope>
    <source>
        <strain evidence="3">B Co 03.10</strain>
    </source>
</reference>
<dbReference type="CDD" id="cd00090">
    <property type="entry name" value="HTH_ARSR"/>
    <property type="match status" value="1"/>
</dbReference>
<feature type="region of interest" description="Disordered" evidence="1">
    <location>
        <begin position="139"/>
        <end position="161"/>
    </location>
</feature>
<organism evidence="2 3">
    <name type="scientific">Brevibacterium yomogidense</name>
    <dbReference type="NCBI Taxonomy" id="946573"/>
    <lineage>
        <taxon>Bacteria</taxon>
        <taxon>Bacillati</taxon>
        <taxon>Actinomycetota</taxon>
        <taxon>Actinomycetes</taxon>
        <taxon>Micrococcales</taxon>
        <taxon>Brevibacteriaceae</taxon>
        <taxon>Brevibacterium</taxon>
    </lineage>
</organism>
<accession>A0A1X6X5K7</accession>
<feature type="compositionally biased region" description="Low complexity" evidence="1">
    <location>
        <begin position="143"/>
        <end position="152"/>
    </location>
</feature>
<dbReference type="InterPro" id="IPR036390">
    <property type="entry name" value="WH_DNA-bd_sf"/>
</dbReference>
<dbReference type="SUPFAM" id="SSF46785">
    <property type="entry name" value="Winged helix' DNA-binding domain"/>
    <property type="match status" value="1"/>
</dbReference>
<evidence type="ECO:0000313" key="3">
    <source>
        <dbReference type="Proteomes" id="UP000196581"/>
    </source>
</evidence>
<dbReference type="Gene3D" id="1.10.10.10">
    <property type="entry name" value="Winged helix-like DNA-binding domain superfamily/Winged helix DNA-binding domain"/>
    <property type="match status" value="1"/>
</dbReference>
<proteinExistence type="predicted"/>
<dbReference type="Proteomes" id="UP000196581">
    <property type="component" value="Unassembled WGS sequence"/>
</dbReference>
<sequence length="175" mass="19634">MRAAVGRRTAGGAATSTMLAQHLGESTGQTSYHLRQLEKHGLVEEDPGRGTGRERWWKPISFSIRRAFVEPDGATSAQLDVLMGHQLQDRFEKLRAWHGYHAHETPAWQDASVDTTSTSQLTSEQARTMTREIMEVIERHTDAAQQDNPDASPDADSDADSRRFRVYVSAFPLRD</sequence>
<dbReference type="EMBL" id="FWFF01000005">
    <property type="protein sequence ID" value="SLM94462.1"/>
    <property type="molecule type" value="Genomic_DNA"/>
</dbReference>
<evidence type="ECO:0000256" key="1">
    <source>
        <dbReference type="SAM" id="MobiDB-lite"/>
    </source>
</evidence>
<protein>
    <submittedName>
        <fullName evidence="2">Transcriptional regulator, ArsR family</fullName>
    </submittedName>
</protein>
<gene>
    <name evidence="2" type="ORF">FM105_04130</name>
</gene>
<dbReference type="RefSeq" id="WP_087005187.1">
    <property type="nucleotide sequence ID" value="NZ_FWFF01000005.1"/>
</dbReference>
<dbReference type="AlphaFoldDB" id="A0A1X6X5K7"/>
<evidence type="ECO:0000313" key="2">
    <source>
        <dbReference type="EMBL" id="SLM94462.1"/>
    </source>
</evidence>
<dbReference type="Pfam" id="PF12840">
    <property type="entry name" value="HTH_20"/>
    <property type="match status" value="1"/>
</dbReference>
<name>A0A1X6X5K7_9MICO</name>